<gene>
    <name evidence="1" type="ORF">L798_13203</name>
</gene>
<dbReference type="EMBL" id="KK852980">
    <property type="protein sequence ID" value="KDR12997.1"/>
    <property type="molecule type" value="Genomic_DNA"/>
</dbReference>
<evidence type="ECO:0000313" key="1">
    <source>
        <dbReference type="EMBL" id="KDR12997.1"/>
    </source>
</evidence>
<protein>
    <submittedName>
        <fullName evidence="1">Uncharacterized protein</fullName>
    </submittedName>
</protein>
<sequence length="118" mass="12519">MTPPPIAPLLRDVVDGHSATVGDVEIMICEGAATRISAKLCSNTALCLHLSVGHQVTDQAEKARNSGHAQSLRNVGNATHIYTETRPDTVSIPEGRLSGRNVEVVVSRFLSSCADNLT</sequence>
<accession>A0A067R265</accession>
<name>A0A067R265_ZOONE</name>
<organism evidence="1 2">
    <name type="scientific">Zootermopsis nevadensis</name>
    <name type="common">Dampwood termite</name>
    <dbReference type="NCBI Taxonomy" id="136037"/>
    <lineage>
        <taxon>Eukaryota</taxon>
        <taxon>Metazoa</taxon>
        <taxon>Ecdysozoa</taxon>
        <taxon>Arthropoda</taxon>
        <taxon>Hexapoda</taxon>
        <taxon>Insecta</taxon>
        <taxon>Pterygota</taxon>
        <taxon>Neoptera</taxon>
        <taxon>Polyneoptera</taxon>
        <taxon>Dictyoptera</taxon>
        <taxon>Blattodea</taxon>
        <taxon>Blattoidea</taxon>
        <taxon>Termitoidae</taxon>
        <taxon>Termopsidae</taxon>
        <taxon>Zootermopsis</taxon>
    </lineage>
</organism>
<keyword evidence="2" id="KW-1185">Reference proteome</keyword>
<reference evidence="1 2" key="1">
    <citation type="journal article" date="2014" name="Nat. Commun.">
        <title>Molecular traces of alternative social organization in a termite genome.</title>
        <authorList>
            <person name="Terrapon N."/>
            <person name="Li C."/>
            <person name="Robertson H.M."/>
            <person name="Ji L."/>
            <person name="Meng X."/>
            <person name="Booth W."/>
            <person name="Chen Z."/>
            <person name="Childers C.P."/>
            <person name="Glastad K.M."/>
            <person name="Gokhale K."/>
            <person name="Gowin J."/>
            <person name="Gronenberg W."/>
            <person name="Hermansen R.A."/>
            <person name="Hu H."/>
            <person name="Hunt B.G."/>
            <person name="Huylmans A.K."/>
            <person name="Khalil S.M."/>
            <person name="Mitchell R.D."/>
            <person name="Munoz-Torres M.C."/>
            <person name="Mustard J.A."/>
            <person name="Pan H."/>
            <person name="Reese J.T."/>
            <person name="Scharf M.E."/>
            <person name="Sun F."/>
            <person name="Vogel H."/>
            <person name="Xiao J."/>
            <person name="Yang W."/>
            <person name="Yang Z."/>
            <person name="Yang Z."/>
            <person name="Zhou J."/>
            <person name="Zhu J."/>
            <person name="Brent C.S."/>
            <person name="Elsik C.G."/>
            <person name="Goodisman M.A."/>
            <person name="Liberles D.A."/>
            <person name="Roe R.M."/>
            <person name="Vargo E.L."/>
            <person name="Vilcinskas A."/>
            <person name="Wang J."/>
            <person name="Bornberg-Bauer E."/>
            <person name="Korb J."/>
            <person name="Zhang G."/>
            <person name="Liebig J."/>
        </authorList>
    </citation>
    <scope>NUCLEOTIDE SEQUENCE [LARGE SCALE GENOMIC DNA]</scope>
    <source>
        <tissue evidence="1">Whole organism</tissue>
    </source>
</reference>
<dbReference type="Proteomes" id="UP000027135">
    <property type="component" value="Unassembled WGS sequence"/>
</dbReference>
<proteinExistence type="predicted"/>
<evidence type="ECO:0000313" key="2">
    <source>
        <dbReference type="Proteomes" id="UP000027135"/>
    </source>
</evidence>
<dbReference type="AlphaFoldDB" id="A0A067R265"/>
<dbReference type="InParanoid" id="A0A067R265"/>